<keyword evidence="2" id="KW-1185">Reference proteome</keyword>
<proteinExistence type="predicted"/>
<sequence>MVGLCQNEG</sequence>
<dbReference type="EMBL" id="JBBPBN010000037">
    <property type="protein sequence ID" value="KAK9000538.1"/>
    <property type="molecule type" value="Genomic_DNA"/>
</dbReference>
<evidence type="ECO:0000313" key="1">
    <source>
        <dbReference type="EMBL" id="KAK9000538.1"/>
    </source>
</evidence>
<accession>A0ABR2QIN2</accession>
<dbReference type="Proteomes" id="UP001396334">
    <property type="component" value="Unassembled WGS sequence"/>
</dbReference>
<gene>
    <name evidence="1" type="ORF">V6N11_081031</name>
</gene>
<evidence type="ECO:0000313" key="2">
    <source>
        <dbReference type="Proteomes" id="UP001396334"/>
    </source>
</evidence>
<name>A0ABR2QIN2_9ROSI</name>
<reference evidence="1 2" key="1">
    <citation type="journal article" date="2024" name="G3 (Bethesda)">
        <title>Genome assembly of Hibiscus sabdariffa L. provides insights into metabolisms of medicinal natural products.</title>
        <authorList>
            <person name="Kim T."/>
        </authorList>
    </citation>
    <scope>NUCLEOTIDE SEQUENCE [LARGE SCALE GENOMIC DNA]</scope>
    <source>
        <strain evidence="1">TK-2024</strain>
        <tissue evidence="1">Old leaves</tissue>
    </source>
</reference>
<protein>
    <submittedName>
        <fullName evidence="1">Uncharacterized protein</fullName>
    </submittedName>
</protein>
<organism evidence="1 2">
    <name type="scientific">Hibiscus sabdariffa</name>
    <name type="common">roselle</name>
    <dbReference type="NCBI Taxonomy" id="183260"/>
    <lineage>
        <taxon>Eukaryota</taxon>
        <taxon>Viridiplantae</taxon>
        <taxon>Streptophyta</taxon>
        <taxon>Embryophyta</taxon>
        <taxon>Tracheophyta</taxon>
        <taxon>Spermatophyta</taxon>
        <taxon>Magnoliopsida</taxon>
        <taxon>eudicotyledons</taxon>
        <taxon>Gunneridae</taxon>
        <taxon>Pentapetalae</taxon>
        <taxon>rosids</taxon>
        <taxon>malvids</taxon>
        <taxon>Malvales</taxon>
        <taxon>Malvaceae</taxon>
        <taxon>Malvoideae</taxon>
        <taxon>Hibiscus</taxon>
    </lineage>
</organism>
<comment type="caution">
    <text evidence="1">The sequence shown here is derived from an EMBL/GenBank/DDBJ whole genome shotgun (WGS) entry which is preliminary data.</text>
</comment>